<organism evidence="1 2">
    <name type="scientific">Pedobacter terrae</name>
    <dbReference type="NCBI Taxonomy" id="405671"/>
    <lineage>
        <taxon>Bacteria</taxon>
        <taxon>Pseudomonadati</taxon>
        <taxon>Bacteroidota</taxon>
        <taxon>Sphingobacteriia</taxon>
        <taxon>Sphingobacteriales</taxon>
        <taxon>Sphingobacteriaceae</taxon>
        <taxon>Pedobacter</taxon>
    </lineage>
</organism>
<sequence length="79" mass="9208">MTRDYKIHYLVMLEIQRLVGTNVDFHSSWRKMSDQEVTAFIDNAIISYPGQKIEDSTDKLTPGFYTHLFVELPANKKSQ</sequence>
<dbReference type="EMBL" id="FNCH01000011">
    <property type="protein sequence ID" value="SDG82517.1"/>
    <property type="molecule type" value="Genomic_DNA"/>
</dbReference>
<protein>
    <submittedName>
        <fullName evidence="1">Uncharacterized protein</fullName>
    </submittedName>
</protein>
<dbReference type="RefSeq" id="WP_090501287.1">
    <property type="nucleotide sequence ID" value="NZ_FNCH01000011.1"/>
</dbReference>
<gene>
    <name evidence="1" type="ORF">SAMN05421827_111179</name>
</gene>
<name>A0A1G7XEH1_9SPHI</name>
<evidence type="ECO:0000313" key="1">
    <source>
        <dbReference type="EMBL" id="SDG82517.1"/>
    </source>
</evidence>
<proteinExistence type="predicted"/>
<keyword evidence="2" id="KW-1185">Reference proteome</keyword>
<dbReference type="AlphaFoldDB" id="A0A1G7XEH1"/>
<evidence type="ECO:0000313" key="2">
    <source>
        <dbReference type="Proteomes" id="UP000199643"/>
    </source>
</evidence>
<reference evidence="2" key="1">
    <citation type="submission" date="2016-10" db="EMBL/GenBank/DDBJ databases">
        <authorList>
            <person name="Varghese N."/>
            <person name="Submissions S."/>
        </authorList>
    </citation>
    <scope>NUCLEOTIDE SEQUENCE [LARGE SCALE GENOMIC DNA]</scope>
    <source>
        <strain evidence="2">DSM 17933</strain>
    </source>
</reference>
<accession>A0A1G7XEH1</accession>
<dbReference type="OrthoDB" id="1503761at2"/>
<dbReference type="Proteomes" id="UP000199643">
    <property type="component" value="Unassembled WGS sequence"/>
</dbReference>